<feature type="region of interest" description="Disordered" evidence="1">
    <location>
        <begin position="1"/>
        <end position="23"/>
    </location>
</feature>
<sequence length="435" mass="48236">MQSFLTPMSSMPPPPPPMSPMGDPVRASVRHLLTRAYKLPCSTAAQAYTQIVQPTSRFQLALDALLPLLDPNTPAELAQRILVAFLLYSLYAPHPIAINPFKSVLFVTFLKEREKAVSVAQAGEVSPNEQLVWVLWKILKGDGNDIGPYSPSTLAQSPLPPKLRATNLNLDDQMYNTVFDLDDANYSYTQDNYRLRSASSDHSPSIDFSSNAFSVNEPPRRVITPAADRQNERIAQAMKLLLVARERVLTLSEQRLLNPLIPELAASGMIASLDLTSIIAFNPPLAHPLFVGLLDGAKQAQHNLPSPFLDILPFLPPTLATFDLLGRLLRDQTPVGSGMYTVASLVRAEVLGRFVHECINWLEHAENEEREGLISDDRFTKGVQNLCRFYHSLIKLGIVDPAADTDSAEMMHFALRNARLEEANALYRVLAMGKF</sequence>
<accession>A0A8H5H8D3</accession>
<dbReference type="GO" id="GO:0030014">
    <property type="term" value="C:CCR4-NOT complex"/>
    <property type="evidence" value="ECO:0007669"/>
    <property type="project" value="InterPro"/>
</dbReference>
<dbReference type="Proteomes" id="UP000565441">
    <property type="component" value="Unassembled WGS sequence"/>
</dbReference>
<proteinExistence type="predicted"/>
<organism evidence="2 3">
    <name type="scientific">Tricholomella constricta</name>
    <dbReference type="NCBI Taxonomy" id="117010"/>
    <lineage>
        <taxon>Eukaryota</taxon>
        <taxon>Fungi</taxon>
        <taxon>Dikarya</taxon>
        <taxon>Basidiomycota</taxon>
        <taxon>Agaricomycotina</taxon>
        <taxon>Agaricomycetes</taxon>
        <taxon>Agaricomycetidae</taxon>
        <taxon>Agaricales</taxon>
        <taxon>Tricholomatineae</taxon>
        <taxon>Lyophyllaceae</taxon>
        <taxon>Tricholomella</taxon>
    </lineage>
</organism>
<feature type="compositionally biased region" description="Pro residues" evidence="1">
    <location>
        <begin position="10"/>
        <end position="19"/>
    </location>
</feature>
<reference evidence="2 3" key="1">
    <citation type="journal article" date="2020" name="ISME J.">
        <title>Uncovering the hidden diversity of litter-decomposition mechanisms in mushroom-forming fungi.</title>
        <authorList>
            <person name="Floudas D."/>
            <person name="Bentzer J."/>
            <person name="Ahren D."/>
            <person name="Johansson T."/>
            <person name="Persson P."/>
            <person name="Tunlid A."/>
        </authorList>
    </citation>
    <scope>NUCLEOTIDE SEQUENCE [LARGE SCALE GENOMIC DNA]</scope>
    <source>
        <strain evidence="2 3">CBS 661.87</strain>
    </source>
</reference>
<evidence type="ECO:0000256" key="1">
    <source>
        <dbReference type="SAM" id="MobiDB-lite"/>
    </source>
</evidence>
<comment type="caution">
    <text evidence="2">The sequence shown here is derived from an EMBL/GenBank/DDBJ whole genome shotgun (WGS) entry which is preliminary data.</text>
</comment>
<evidence type="ECO:0000313" key="2">
    <source>
        <dbReference type="EMBL" id="KAF5378506.1"/>
    </source>
</evidence>
<evidence type="ECO:0008006" key="4">
    <source>
        <dbReference type="Google" id="ProtNLM"/>
    </source>
</evidence>
<dbReference type="EMBL" id="JAACJP010000019">
    <property type="protein sequence ID" value="KAF5378506.1"/>
    <property type="molecule type" value="Genomic_DNA"/>
</dbReference>
<name>A0A8H5H8D3_9AGAR</name>
<protein>
    <recommendedName>
        <fullName evidence="4">CCR4-NOT transcription complex subunit 11</fullName>
    </recommendedName>
</protein>
<dbReference type="InterPro" id="IPR019312">
    <property type="entry name" value="CNOT11"/>
</dbReference>
<gene>
    <name evidence="2" type="ORF">D9615_007176</name>
</gene>
<evidence type="ECO:0000313" key="3">
    <source>
        <dbReference type="Proteomes" id="UP000565441"/>
    </source>
</evidence>
<keyword evidence="3" id="KW-1185">Reference proteome</keyword>
<dbReference type="Pfam" id="PF10155">
    <property type="entry name" value="CNOT11"/>
    <property type="match status" value="1"/>
</dbReference>
<dbReference type="AlphaFoldDB" id="A0A8H5H8D3"/>
<dbReference type="OrthoDB" id="3226845at2759"/>